<protein>
    <submittedName>
        <fullName evidence="2">Putative paraflagellar rod component</fullName>
    </submittedName>
</protein>
<keyword evidence="2" id="KW-0969">Cilium</keyword>
<dbReference type="VEuPathDB" id="TriTrypDB:C4B63_45g228"/>
<dbReference type="Proteomes" id="UP000246078">
    <property type="component" value="Unassembled WGS sequence"/>
</dbReference>
<reference evidence="2 3" key="1">
    <citation type="journal article" date="2018" name="Microb. Genom.">
        <title>Expanding an expanded genome: long-read sequencing of Trypanosoma cruzi.</title>
        <authorList>
            <person name="Berna L."/>
            <person name="Rodriguez M."/>
            <person name="Chiribao M.L."/>
            <person name="Parodi-Talice A."/>
            <person name="Pita S."/>
            <person name="Rijo G."/>
            <person name="Alvarez-Valin F."/>
            <person name="Robello C."/>
        </authorList>
    </citation>
    <scope>NUCLEOTIDE SEQUENCE [LARGE SCALE GENOMIC DNA]</scope>
    <source>
        <strain evidence="2 3">TCC</strain>
    </source>
</reference>
<gene>
    <name evidence="2" type="ORF">C3747_171g118</name>
</gene>
<sequence length="158" mass="17783">MTLLRRMRWTSRRLAMLSGSTVTTAAACCSWLGWGAARHGHRLCGDVEFCLCAAADGHRGDAHRDRQHDAGDGGPPARPGPYNCINHEEAFLERYRRFTDDEQRAVEASEAKIRQFRQDMDKLGLKYNNTDYVRMKFGSTERNYINSRGGSAGEVNAQ</sequence>
<keyword evidence="2" id="KW-0966">Cell projection</keyword>
<feature type="compositionally biased region" description="Basic and acidic residues" evidence="1">
    <location>
        <begin position="61"/>
        <end position="71"/>
    </location>
</feature>
<evidence type="ECO:0000313" key="2">
    <source>
        <dbReference type="EMBL" id="PWV03679.1"/>
    </source>
</evidence>
<dbReference type="VEuPathDB" id="TriTrypDB:TCSYLVIO_009787"/>
<dbReference type="EMBL" id="PRFC01000171">
    <property type="protein sequence ID" value="PWV03679.1"/>
    <property type="molecule type" value="Genomic_DNA"/>
</dbReference>
<evidence type="ECO:0000313" key="3">
    <source>
        <dbReference type="Proteomes" id="UP000246078"/>
    </source>
</evidence>
<dbReference type="VEuPathDB" id="TriTrypDB:Tc_MARK_8321"/>
<dbReference type="VEuPathDB" id="TriTrypDB:TCDM_08188"/>
<dbReference type="VEuPathDB" id="TriTrypDB:TcBrA4_0000730"/>
<dbReference type="VEuPathDB" id="TriTrypDB:BCY84_12666"/>
<dbReference type="VEuPathDB" id="TriTrypDB:ECC02_000979"/>
<feature type="region of interest" description="Disordered" evidence="1">
    <location>
        <begin position="61"/>
        <end position="82"/>
    </location>
</feature>
<accession>A0A2V2W816</accession>
<dbReference type="AlphaFoldDB" id="A0A2V2W816"/>
<evidence type="ECO:0000256" key="1">
    <source>
        <dbReference type="SAM" id="MobiDB-lite"/>
    </source>
</evidence>
<dbReference type="VEuPathDB" id="TriTrypDB:TcCLB.508547.160"/>
<keyword evidence="2" id="KW-0282">Flagellum</keyword>
<dbReference type="VEuPathDB" id="TriTrypDB:TcG_06197"/>
<dbReference type="VEuPathDB" id="TriTrypDB:TcCL_NonESM07373"/>
<dbReference type="VEuPathDB" id="TriTrypDB:C3747_171g118"/>
<dbReference type="PROSITE" id="PS51257">
    <property type="entry name" value="PROKAR_LIPOPROTEIN"/>
    <property type="match status" value="1"/>
</dbReference>
<comment type="caution">
    <text evidence="2">The sequence shown here is derived from an EMBL/GenBank/DDBJ whole genome shotgun (WGS) entry which is preliminary data.</text>
</comment>
<proteinExistence type="predicted"/>
<organism evidence="2 3">
    <name type="scientific">Trypanosoma cruzi</name>
    <dbReference type="NCBI Taxonomy" id="5693"/>
    <lineage>
        <taxon>Eukaryota</taxon>
        <taxon>Discoba</taxon>
        <taxon>Euglenozoa</taxon>
        <taxon>Kinetoplastea</taxon>
        <taxon>Metakinetoplastina</taxon>
        <taxon>Trypanosomatida</taxon>
        <taxon>Trypanosomatidae</taxon>
        <taxon>Trypanosoma</taxon>
        <taxon>Schizotrypanum</taxon>
    </lineage>
</organism>
<name>A0A2V2W816_TRYCR</name>